<keyword evidence="2" id="KW-1185">Reference proteome</keyword>
<dbReference type="EMBL" id="JBBPBN010000071">
    <property type="protein sequence ID" value="KAK8985060.1"/>
    <property type="molecule type" value="Genomic_DNA"/>
</dbReference>
<proteinExistence type="predicted"/>
<dbReference type="Proteomes" id="UP001396334">
    <property type="component" value="Unassembled WGS sequence"/>
</dbReference>
<gene>
    <name evidence="1" type="ORF">V6N11_076752</name>
</gene>
<sequence length="162" mass="18505">MLGCSGGYSDSIEIPVEIPFLPRPRISADILSSAEMPFLLVSRISAWNDHPRQIDETADRSCTEVTLKKKTQNSSRQKMNTCRDSRGYKKVTAFPPRDIKYKQDKQLFGLRDKPITKQDALPRSEYQPRYLPGQDPLSLLRHPLCHPVLVVCRSPCIDKVEH</sequence>
<accession>A0ABR2P9F5</accession>
<comment type="caution">
    <text evidence="1">The sequence shown here is derived from an EMBL/GenBank/DDBJ whole genome shotgun (WGS) entry which is preliminary data.</text>
</comment>
<name>A0ABR2P9F5_9ROSI</name>
<reference evidence="1 2" key="1">
    <citation type="journal article" date="2024" name="G3 (Bethesda)">
        <title>Genome assembly of Hibiscus sabdariffa L. provides insights into metabolisms of medicinal natural products.</title>
        <authorList>
            <person name="Kim T."/>
        </authorList>
    </citation>
    <scope>NUCLEOTIDE SEQUENCE [LARGE SCALE GENOMIC DNA]</scope>
    <source>
        <strain evidence="1">TK-2024</strain>
        <tissue evidence="1">Old leaves</tissue>
    </source>
</reference>
<protein>
    <submittedName>
        <fullName evidence="1">Uncharacterized protein</fullName>
    </submittedName>
</protein>
<organism evidence="1 2">
    <name type="scientific">Hibiscus sabdariffa</name>
    <name type="common">roselle</name>
    <dbReference type="NCBI Taxonomy" id="183260"/>
    <lineage>
        <taxon>Eukaryota</taxon>
        <taxon>Viridiplantae</taxon>
        <taxon>Streptophyta</taxon>
        <taxon>Embryophyta</taxon>
        <taxon>Tracheophyta</taxon>
        <taxon>Spermatophyta</taxon>
        <taxon>Magnoliopsida</taxon>
        <taxon>eudicotyledons</taxon>
        <taxon>Gunneridae</taxon>
        <taxon>Pentapetalae</taxon>
        <taxon>rosids</taxon>
        <taxon>malvids</taxon>
        <taxon>Malvales</taxon>
        <taxon>Malvaceae</taxon>
        <taxon>Malvoideae</taxon>
        <taxon>Hibiscus</taxon>
    </lineage>
</organism>
<evidence type="ECO:0000313" key="1">
    <source>
        <dbReference type="EMBL" id="KAK8985060.1"/>
    </source>
</evidence>
<evidence type="ECO:0000313" key="2">
    <source>
        <dbReference type="Proteomes" id="UP001396334"/>
    </source>
</evidence>